<proteinExistence type="predicted"/>
<organism evidence="1">
    <name type="scientific">Caudovirales sp. ctrNG92</name>
    <dbReference type="NCBI Taxonomy" id="2827638"/>
    <lineage>
        <taxon>Viruses</taxon>
        <taxon>Duplodnaviria</taxon>
        <taxon>Heunggongvirae</taxon>
        <taxon>Uroviricota</taxon>
        <taxon>Caudoviricetes</taxon>
    </lineage>
</organism>
<accession>A0A8S5SEC3</accession>
<protein>
    <submittedName>
        <fullName evidence="1">Uncharacterized protein</fullName>
    </submittedName>
</protein>
<name>A0A8S5SEC3_9CAUD</name>
<evidence type="ECO:0000313" key="1">
    <source>
        <dbReference type="EMBL" id="DAF49272.1"/>
    </source>
</evidence>
<reference evidence="1" key="1">
    <citation type="journal article" date="2021" name="Proc. Natl. Acad. Sci. U.S.A.">
        <title>A Catalog of Tens of Thousands of Viruses from Human Metagenomes Reveals Hidden Associations with Chronic Diseases.</title>
        <authorList>
            <person name="Tisza M.J."/>
            <person name="Buck C.B."/>
        </authorList>
    </citation>
    <scope>NUCLEOTIDE SEQUENCE</scope>
    <source>
        <strain evidence="1">CtrNG92</strain>
    </source>
</reference>
<sequence length="126" mass="15126">MDCTSLKKERKVRTMFRENYNNGGIIREYKNGNITIKYYKEGIEESKKDNILLLSCLLKMIDCYFIEKTYRLSNHETVHTIYNVYSDLVYIFAWNYIDKLEHGKTIRLYAIKPDETDKEILDKEGY</sequence>
<dbReference type="EMBL" id="BK032578">
    <property type="protein sequence ID" value="DAF49272.1"/>
    <property type="molecule type" value="Genomic_DNA"/>
</dbReference>